<protein>
    <submittedName>
        <fullName evidence="1">Uncharacterized protein</fullName>
    </submittedName>
</protein>
<reference evidence="1 2" key="2">
    <citation type="journal article" date="2022" name="Mol. Ecol. Resour.">
        <title>The genomes of chicory, endive, great burdock and yacon provide insights into Asteraceae paleo-polyploidization history and plant inulin production.</title>
        <authorList>
            <person name="Fan W."/>
            <person name="Wang S."/>
            <person name="Wang H."/>
            <person name="Wang A."/>
            <person name="Jiang F."/>
            <person name="Liu H."/>
            <person name="Zhao H."/>
            <person name="Xu D."/>
            <person name="Zhang Y."/>
        </authorList>
    </citation>
    <scope>NUCLEOTIDE SEQUENCE [LARGE SCALE GENOMIC DNA]</scope>
    <source>
        <strain evidence="2">cv. Punajuju</strain>
        <tissue evidence="1">Leaves</tissue>
    </source>
</reference>
<keyword evidence="2" id="KW-1185">Reference proteome</keyword>
<dbReference type="Proteomes" id="UP001055811">
    <property type="component" value="Linkage Group LG07"/>
</dbReference>
<sequence length="72" mass="7729">MTHESSLLIPETETPGRVIAAHMRDGDTCSTISIFSTISSAIQLTFLLLPDDTSSPTIALPGVTCKRSRLEP</sequence>
<dbReference type="EMBL" id="CM042015">
    <property type="protein sequence ID" value="KAI3710974.1"/>
    <property type="molecule type" value="Genomic_DNA"/>
</dbReference>
<proteinExistence type="predicted"/>
<reference evidence="2" key="1">
    <citation type="journal article" date="2022" name="Mol. Ecol. Resour.">
        <title>The genomes of chicory, endive, great burdock and yacon provide insights into Asteraceae palaeo-polyploidization history and plant inulin production.</title>
        <authorList>
            <person name="Fan W."/>
            <person name="Wang S."/>
            <person name="Wang H."/>
            <person name="Wang A."/>
            <person name="Jiang F."/>
            <person name="Liu H."/>
            <person name="Zhao H."/>
            <person name="Xu D."/>
            <person name="Zhang Y."/>
        </authorList>
    </citation>
    <scope>NUCLEOTIDE SEQUENCE [LARGE SCALE GENOMIC DNA]</scope>
    <source>
        <strain evidence="2">cv. Punajuju</strain>
    </source>
</reference>
<gene>
    <name evidence="1" type="ORF">L2E82_40774</name>
</gene>
<accession>A0ACB9ALP6</accession>
<evidence type="ECO:0000313" key="2">
    <source>
        <dbReference type="Proteomes" id="UP001055811"/>
    </source>
</evidence>
<evidence type="ECO:0000313" key="1">
    <source>
        <dbReference type="EMBL" id="KAI3710974.1"/>
    </source>
</evidence>
<comment type="caution">
    <text evidence="1">The sequence shown here is derived from an EMBL/GenBank/DDBJ whole genome shotgun (WGS) entry which is preliminary data.</text>
</comment>
<name>A0ACB9ALP6_CICIN</name>
<organism evidence="1 2">
    <name type="scientific">Cichorium intybus</name>
    <name type="common">Chicory</name>
    <dbReference type="NCBI Taxonomy" id="13427"/>
    <lineage>
        <taxon>Eukaryota</taxon>
        <taxon>Viridiplantae</taxon>
        <taxon>Streptophyta</taxon>
        <taxon>Embryophyta</taxon>
        <taxon>Tracheophyta</taxon>
        <taxon>Spermatophyta</taxon>
        <taxon>Magnoliopsida</taxon>
        <taxon>eudicotyledons</taxon>
        <taxon>Gunneridae</taxon>
        <taxon>Pentapetalae</taxon>
        <taxon>asterids</taxon>
        <taxon>campanulids</taxon>
        <taxon>Asterales</taxon>
        <taxon>Asteraceae</taxon>
        <taxon>Cichorioideae</taxon>
        <taxon>Cichorieae</taxon>
        <taxon>Cichoriinae</taxon>
        <taxon>Cichorium</taxon>
    </lineage>
</organism>